<dbReference type="SUPFAM" id="SSF52129">
    <property type="entry name" value="Caspase-like"/>
    <property type="match status" value="1"/>
</dbReference>
<evidence type="ECO:0000256" key="2">
    <source>
        <dbReference type="SAM" id="SignalP"/>
    </source>
</evidence>
<name>A0A179DME4_9SPHI</name>
<dbReference type="Pfam" id="PF01364">
    <property type="entry name" value="Peptidase_C25"/>
    <property type="match status" value="1"/>
</dbReference>
<dbReference type="Gene3D" id="3.40.50.10390">
    <property type="entry name" value="Gingipain r, domain 1"/>
    <property type="match status" value="1"/>
</dbReference>
<dbReference type="Gene3D" id="3.40.50.1460">
    <property type="match status" value="1"/>
</dbReference>
<organism evidence="4 5">
    <name type="scientific">Pedobacter psychrophilus</name>
    <dbReference type="NCBI Taxonomy" id="1826909"/>
    <lineage>
        <taxon>Bacteria</taxon>
        <taxon>Pseudomonadati</taxon>
        <taxon>Bacteroidota</taxon>
        <taxon>Sphingobacteriia</taxon>
        <taxon>Sphingobacteriales</taxon>
        <taxon>Sphingobacteriaceae</taxon>
        <taxon>Pedobacter</taxon>
    </lineage>
</organism>
<dbReference type="STRING" id="1826909.A5893_03740"/>
<sequence>MFKRLVIVSFFLAICLNSFAQQYGNEWIDFSQKYAKITINNEGLFKITYDDVIAKNLFLGNLDPNKFQIFNKGIEIPLMITGSQDGKFDQRDEIFFYGNKNDASLDKILYTNLSDLPNDEISLFTNENFYFLTYSPTKTGLRYQISNLPSTGLTPENYVIARDRLNFDSNYYPGEYILDAMSLSEYIEGEGYLGSSISKGQVLNYQLNTSNFITSNYPSSVSIYIAGRSNAASTNSNGNNHHFRLINNSTTLFDSLYRGYKSIRKTIPLIVNTNSTNIAFSSIDDLGAVTDFQAPGYLEIKFSRNLNLAGLSNLSFKLENSKSSTLLNFSNSNLVNPIILEKKGNNGFLSSGNNSYVIKDANSILEYYLVDQNNAMKAQLNGVTFKNINQSSSKNYLIISNNSLKAGAEAYQLYNQSISMPTSIVYTDDLYNEFYYGFHHPVALRNYCKYMIEKGSVKPEYLLLLGKGYENSRENMTGDLVPTIGYPGSDNMLTSGLNGSNLEPGLATGRIPARNNTDINNYLNKLKVYNVLGNDLWRKKILQTTGGKTISEVTSFGNYQENLYQISKFEYFGATRSRIYKNVTDPITENQTEKIINETRDGIALLSYLGHGSATGTEIAFGKAVDQLNQAKPTIYLVNGCSTGQCFTTINALSEDFILTKDVGAVAWIGTSSEGVASYLMSASAKYHENWFNKLYGQSIAKGIKEGLKSFQNANDKLNLAHTRQYIYLGDPYLKFNSPQKPDFNIQNSYLFPTESSQNATAAALNISLKIENLQKSIKDSVSIKIERTLPDNSVLNIPAFKIKPIYNKDTIPIKLNNTGLNVAGNNKIKVTVNFDNSLDESITANNIANLDLFLPGNGVKTIYPINKGIISRSPVVLKAEPDNLFAKNAEYLFEIDSLSTFNSPFKSNSPIITAGVFPQWSPPVLLKDGKVYYWRTRLNLPIDQGGNWTNSSFTYLKNTLDGYSIANKSQLENLTLTKLSYSVTTGNFEFLNNYFTTSITTMGDDAPNPTTKRFRTTQAVDFGTPLFEGITLVAMNPLTPNKFFSYPSPFNSTNGPMLVNGYTGQYFWNINDPIQVDSLIRFINQIPNNYHVIGLNGRNATINQLSSNAKLALQSFGLNKFNLVNYGEPYLFWGIKGTQSGSALEFTADYTSNIPPKSQTFQIIHDLLYPLSSGSFTTEPIGPSQEWRNVDISYAKNNFDDISYDIIGVTPIGVEQTIMKNIKNDKFDISNILAKDYPYLKIKTNVTDETEFSFPHLNHLIIDSKPLSDFSFNTDVFNQFKDKQIQEGDSLKWEIGISNTLDYDTDSISGTYTITNQNQKFITKPFSSLAPLKPGITRNIKIAENTLNFSGSNTIKIQLNSANKDLYSFNNNISYDYAVQKDIKQSFVNVLFDGRNIINGDIVSPKPNIQISNTDDNKFLLLNDTANVDIYIKRPKDDNFKRISYSDKSINFKPSTSEEKNISLIEYKPELLDDGLYTLKVKAKDVSGNMNNNDYLVDFEIINESSLTHFYPYPNPVVNAMKFVFTLTGAKVPDKIKITIYNSSAKVVKTITKSDLGNIKIGNNISDFTWDCTDEFGDRLANGVYFYKVDISDADENFNLRRTFGDKNFKSNTGKIYIIK</sequence>
<dbReference type="InterPro" id="IPR001769">
    <property type="entry name" value="Gingipain"/>
</dbReference>
<evidence type="ECO:0000313" key="5">
    <source>
        <dbReference type="Proteomes" id="UP000078459"/>
    </source>
</evidence>
<dbReference type="InterPro" id="IPR029031">
    <property type="entry name" value="Gingipain_N_sf"/>
</dbReference>
<feature type="signal peptide" evidence="2">
    <location>
        <begin position="1"/>
        <end position="20"/>
    </location>
</feature>
<proteinExistence type="predicted"/>
<reference evidence="4 5" key="2">
    <citation type="submission" date="2016-06" db="EMBL/GenBank/DDBJ databases">
        <title>Pedobacter psychrophilus sp. nov., isolated from Antarctic fragmentary rock.</title>
        <authorList>
            <person name="Svec P."/>
        </authorList>
    </citation>
    <scope>NUCLEOTIDE SEQUENCE [LARGE SCALE GENOMIC DNA]</scope>
    <source>
        <strain evidence="4 5">CCM 8644</strain>
    </source>
</reference>
<dbReference type="Proteomes" id="UP000078459">
    <property type="component" value="Unassembled WGS sequence"/>
</dbReference>
<feature type="domain" description="Gingipain" evidence="3">
    <location>
        <begin position="396"/>
        <end position="735"/>
    </location>
</feature>
<dbReference type="RefSeq" id="WP_068821266.1">
    <property type="nucleotide sequence ID" value="NZ_LWHJ01000011.1"/>
</dbReference>
<feature type="chain" id="PRO_5008100657" description="Gingipain domain-containing protein" evidence="2">
    <location>
        <begin position="21"/>
        <end position="1621"/>
    </location>
</feature>
<gene>
    <name evidence="4" type="ORF">A5893_03740</name>
</gene>
<dbReference type="InterPro" id="IPR029030">
    <property type="entry name" value="Caspase-like_dom_sf"/>
</dbReference>
<keyword evidence="5" id="KW-1185">Reference proteome</keyword>
<reference evidence="4 5" key="1">
    <citation type="submission" date="2016-04" db="EMBL/GenBank/DDBJ databases">
        <authorList>
            <person name="Evans L.H."/>
            <person name="Alamgir A."/>
            <person name="Owens N."/>
            <person name="Weber N.D."/>
            <person name="Virtaneva K."/>
            <person name="Barbian K."/>
            <person name="Babar A."/>
            <person name="Rosenke K."/>
        </authorList>
    </citation>
    <scope>NUCLEOTIDE SEQUENCE [LARGE SCALE GENOMIC DNA]</scope>
    <source>
        <strain evidence="4 5">CCM 8644</strain>
    </source>
</reference>
<dbReference type="GO" id="GO:0006508">
    <property type="term" value="P:proteolysis"/>
    <property type="evidence" value="ECO:0007669"/>
    <property type="project" value="InterPro"/>
</dbReference>
<evidence type="ECO:0000313" key="4">
    <source>
        <dbReference type="EMBL" id="OAQ42236.1"/>
    </source>
</evidence>
<accession>A0A179DME4</accession>
<evidence type="ECO:0000259" key="3">
    <source>
        <dbReference type="Pfam" id="PF01364"/>
    </source>
</evidence>
<dbReference type="Gene3D" id="2.60.40.4070">
    <property type="match status" value="1"/>
</dbReference>
<evidence type="ECO:0000256" key="1">
    <source>
        <dbReference type="ARBA" id="ARBA00022729"/>
    </source>
</evidence>
<protein>
    <recommendedName>
        <fullName evidence="3">Gingipain domain-containing protein</fullName>
    </recommendedName>
</protein>
<dbReference type="OrthoDB" id="9757650at2"/>
<dbReference type="GO" id="GO:0008234">
    <property type="term" value="F:cysteine-type peptidase activity"/>
    <property type="evidence" value="ECO:0007669"/>
    <property type="project" value="InterPro"/>
</dbReference>
<comment type="caution">
    <text evidence="4">The sequence shown here is derived from an EMBL/GenBank/DDBJ whole genome shotgun (WGS) entry which is preliminary data.</text>
</comment>
<keyword evidence="1 2" id="KW-0732">Signal</keyword>
<dbReference type="EMBL" id="LWHJ01000011">
    <property type="protein sequence ID" value="OAQ42236.1"/>
    <property type="molecule type" value="Genomic_DNA"/>
</dbReference>